<accession>B4QTR9</accession>
<keyword evidence="2" id="KW-1185">Reference proteome</keyword>
<sequence length="139" mass="15103">MLGAVVVRSHSRMQGGGSRGGQSPSKAVRRSEIRCVCDWRASSSMCWKLSSKEIEANDADGVSGQWDDGARTCRHHHPATSHEQSQLDSHRFWLRFGICKGALDGTGVSTSTSANFQAIRIPSPDSLALPAVELLPWMP</sequence>
<gene>
    <name evidence="1" type="primary">Dsim\GD18274</name>
    <name evidence="1" type="ORF">Dsim_GD18274</name>
</gene>
<evidence type="ECO:0000313" key="1">
    <source>
        <dbReference type="EMBL" id="EDX14273.1"/>
    </source>
</evidence>
<organism evidence="1 2">
    <name type="scientific">Drosophila simulans</name>
    <name type="common">Fruit fly</name>
    <dbReference type="NCBI Taxonomy" id="7240"/>
    <lineage>
        <taxon>Eukaryota</taxon>
        <taxon>Metazoa</taxon>
        <taxon>Ecdysozoa</taxon>
        <taxon>Arthropoda</taxon>
        <taxon>Hexapoda</taxon>
        <taxon>Insecta</taxon>
        <taxon>Pterygota</taxon>
        <taxon>Neoptera</taxon>
        <taxon>Endopterygota</taxon>
        <taxon>Diptera</taxon>
        <taxon>Brachycera</taxon>
        <taxon>Muscomorpha</taxon>
        <taxon>Ephydroidea</taxon>
        <taxon>Drosophilidae</taxon>
        <taxon>Drosophila</taxon>
        <taxon>Sophophora</taxon>
    </lineage>
</organism>
<proteinExistence type="predicted"/>
<dbReference type="HOGENOM" id="CLU_1847253_0_0_1"/>
<reference evidence="1 2" key="1">
    <citation type="journal article" date="2007" name="Nature">
        <title>Evolution of genes and genomes on the Drosophila phylogeny.</title>
        <authorList>
            <consortium name="Drosophila 12 Genomes Consortium"/>
            <person name="Clark A.G."/>
            <person name="Eisen M.B."/>
            <person name="Smith D.R."/>
            <person name="Bergman C.M."/>
            <person name="Oliver B."/>
            <person name="Markow T.A."/>
            <person name="Kaufman T.C."/>
            <person name="Kellis M."/>
            <person name="Gelbart W."/>
            <person name="Iyer V.N."/>
            <person name="Pollard D.A."/>
            <person name="Sackton T.B."/>
            <person name="Larracuente A.M."/>
            <person name="Singh N.D."/>
            <person name="Abad J.P."/>
            <person name="Abt D.N."/>
            <person name="Adryan B."/>
            <person name="Aguade M."/>
            <person name="Akashi H."/>
            <person name="Anderson W.W."/>
            <person name="Aquadro C.F."/>
            <person name="Ardell D.H."/>
            <person name="Arguello R."/>
            <person name="Artieri C.G."/>
            <person name="Barbash D.A."/>
            <person name="Barker D."/>
            <person name="Barsanti P."/>
            <person name="Batterham P."/>
            <person name="Batzoglou S."/>
            <person name="Begun D."/>
            <person name="Bhutkar A."/>
            <person name="Blanco E."/>
            <person name="Bosak S.A."/>
            <person name="Bradley R.K."/>
            <person name="Brand A.D."/>
            <person name="Brent M.R."/>
            <person name="Brooks A.N."/>
            <person name="Brown R.H."/>
            <person name="Butlin R.K."/>
            <person name="Caggese C."/>
            <person name="Calvi B.R."/>
            <person name="Bernardo de Carvalho A."/>
            <person name="Caspi A."/>
            <person name="Castrezana S."/>
            <person name="Celniker S.E."/>
            <person name="Chang J.L."/>
            <person name="Chapple C."/>
            <person name="Chatterji S."/>
            <person name="Chinwalla A."/>
            <person name="Civetta A."/>
            <person name="Clifton S.W."/>
            <person name="Comeron J.M."/>
            <person name="Costello J.C."/>
            <person name="Coyne J.A."/>
            <person name="Daub J."/>
            <person name="David R.G."/>
            <person name="Delcher A.L."/>
            <person name="Delehaunty K."/>
            <person name="Do C.B."/>
            <person name="Ebling H."/>
            <person name="Edwards K."/>
            <person name="Eickbush T."/>
            <person name="Evans J.D."/>
            <person name="Filipski A."/>
            <person name="Findeiss S."/>
            <person name="Freyhult E."/>
            <person name="Fulton L."/>
            <person name="Fulton R."/>
            <person name="Garcia A.C."/>
            <person name="Gardiner A."/>
            <person name="Garfield D.A."/>
            <person name="Garvin B.E."/>
            <person name="Gibson G."/>
            <person name="Gilbert D."/>
            <person name="Gnerre S."/>
            <person name="Godfrey J."/>
            <person name="Good R."/>
            <person name="Gotea V."/>
            <person name="Gravely B."/>
            <person name="Greenberg A.J."/>
            <person name="Griffiths-Jones S."/>
            <person name="Gross S."/>
            <person name="Guigo R."/>
            <person name="Gustafson E.A."/>
            <person name="Haerty W."/>
            <person name="Hahn M.W."/>
            <person name="Halligan D.L."/>
            <person name="Halpern A.L."/>
            <person name="Halter G.M."/>
            <person name="Han M.V."/>
            <person name="Heger A."/>
            <person name="Hillier L."/>
            <person name="Hinrichs A.S."/>
            <person name="Holmes I."/>
            <person name="Hoskins R.A."/>
            <person name="Hubisz M.J."/>
            <person name="Hultmark D."/>
            <person name="Huntley M.A."/>
            <person name="Jaffe D.B."/>
            <person name="Jagadeeshan S."/>
            <person name="Jeck W.R."/>
            <person name="Johnson J."/>
            <person name="Jones C.D."/>
            <person name="Jordan W.C."/>
            <person name="Karpen G.H."/>
            <person name="Kataoka E."/>
            <person name="Keightley P.D."/>
            <person name="Kheradpour P."/>
            <person name="Kirkness E.F."/>
            <person name="Koerich L.B."/>
            <person name="Kristiansen K."/>
            <person name="Kudrna D."/>
            <person name="Kulathinal R.J."/>
            <person name="Kumar S."/>
            <person name="Kwok R."/>
            <person name="Lander E."/>
            <person name="Langley C.H."/>
            <person name="Lapoint R."/>
            <person name="Lazzaro B.P."/>
            <person name="Lee S.J."/>
            <person name="Levesque L."/>
            <person name="Li R."/>
            <person name="Lin C.F."/>
            <person name="Lin M.F."/>
            <person name="Lindblad-Toh K."/>
            <person name="Llopart A."/>
            <person name="Long M."/>
            <person name="Low L."/>
            <person name="Lozovsky E."/>
            <person name="Lu J."/>
            <person name="Luo M."/>
            <person name="Machado C.A."/>
            <person name="Makalowski W."/>
            <person name="Marzo M."/>
            <person name="Matsuda M."/>
            <person name="Matzkin L."/>
            <person name="McAllister B."/>
            <person name="McBride C.S."/>
            <person name="McKernan B."/>
            <person name="McKernan K."/>
            <person name="Mendez-Lago M."/>
            <person name="Minx P."/>
            <person name="Mollenhauer M.U."/>
            <person name="Montooth K."/>
            <person name="Mount S.M."/>
            <person name="Mu X."/>
            <person name="Myers E."/>
            <person name="Negre B."/>
            <person name="Newfeld S."/>
            <person name="Nielsen R."/>
            <person name="Noor M.A."/>
            <person name="O'Grady P."/>
            <person name="Pachter L."/>
            <person name="Papaceit M."/>
            <person name="Parisi M.J."/>
            <person name="Parisi M."/>
            <person name="Parts L."/>
            <person name="Pedersen J.S."/>
            <person name="Pesole G."/>
            <person name="Phillippy A.M."/>
            <person name="Ponting C.P."/>
            <person name="Pop M."/>
            <person name="Porcelli D."/>
            <person name="Powell J.R."/>
            <person name="Prohaska S."/>
            <person name="Pruitt K."/>
            <person name="Puig M."/>
            <person name="Quesneville H."/>
            <person name="Ram K.R."/>
            <person name="Rand D."/>
            <person name="Rasmussen M.D."/>
            <person name="Reed L.K."/>
            <person name="Reenan R."/>
            <person name="Reily A."/>
            <person name="Remington K.A."/>
            <person name="Rieger T.T."/>
            <person name="Ritchie M.G."/>
            <person name="Robin C."/>
            <person name="Rogers Y.H."/>
            <person name="Rohde C."/>
            <person name="Rozas J."/>
            <person name="Rubenfield M.J."/>
            <person name="Ruiz A."/>
            <person name="Russo S."/>
            <person name="Salzberg S.L."/>
            <person name="Sanchez-Gracia A."/>
            <person name="Saranga D.J."/>
            <person name="Sato H."/>
            <person name="Schaeffer S.W."/>
            <person name="Schatz M.C."/>
            <person name="Schlenke T."/>
            <person name="Schwartz R."/>
            <person name="Segarra C."/>
            <person name="Singh R.S."/>
            <person name="Sirot L."/>
            <person name="Sirota M."/>
            <person name="Sisneros N.B."/>
            <person name="Smith C.D."/>
            <person name="Smith T.F."/>
            <person name="Spieth J."/>
            <person name="Stage D.E."/>
            <person name="Stark A."/>
            <person name="Stephan W."/>
            <person name="Strausberg R.L."/>
            <person name="Strempel S."/>
            <person name="Sturgill D."/>
            <person name="Sutton G."/>
            <person name="Sutton G.G."/>
            <person name="Tao W."/>
            <person name="Teichmann S."/>
            <person name="Tobari Y.N."/>
            <person name="Tomimura Y."/>
            <person name="Tsolas J.M."/>
            <person name="Valente V.L."/>
            <person name="Venter E."/>
            <person name="Venter J.C."/>
            <person name="Vicario S."/>
            <person name="Vieira F.G."/>
            <person name="Vilella A.J."/>
            <person name="Villasante A."/>
            <person name="Walenz B."/>
            <person name="Wang J."/>
            <person name="Wasserman M."/>
            <person name="Watts T."/>
            <person name="Wilson D."/>
            <person name="Wilson R.K."/>
            <person name="Wing R.A."/>
            <person name="Wolfner M.F."/>
            <person name="Wong A."/>
            <person name="Wong G.K."/>
            <person name="Wu C.I."/>
            <person name="Wu G."/>
            <person name="Yamamoto D."/>
            <person name="Yang H.P."/>
            <person name="Yang S.P."/>
            <person name="Yorke J.A."/>
            <person name="Yoshida K."/>
            <person name="Zdobnov E."/>
            <person name="Zhang P."/>
            <person name="Zhang Y."/>
            <person name="Zimin A.V."/>
            <person name="Baldwin J."/>
            <person name="Abdouelleil A."/>
            <person name="Abdulkadir J."/>
            <person name="Abebe A."/>
            <person name="Abera B."/>
            <person name="Abreu J."/>
            <person name="Acer S.C."/>
            <person name="Aftuck L."/>
            <person name="Alexander A."/>
            <person name="An P."/>
            <person name="Anderson E."/>
            <person name="Anderson S."/>
            <person name="Arachi H."/>
            <person name="Azer M."/>
            <person name="Bachantsang P."/>
            <person name="Barry A."/>
            <person name="Bayul T."/>
            <person name="Berlin A."/>
            <person name="Bessette D."/>
            <person name="Bloom T."/>
            <person name="Blye J."/>
            <person name="Boguslavskiy L."/>
            <person name="Bonnet C."/>
            <person name="Boukhgalter B."/>
            <person name="Bourzgui I."/>
            <person name="Brown A."/>
            <person name="Cahill P."/>
            <person name="Channer S."/>
            <person name="Cheshatsang Y."/>
            <person name="Chuda L."/>
            <person name="Citroen M."/>
            <person name="Collymore A."/>
            <person name="Cooke P."/>
            <person name="Costello M."/>
            <person name="D'Aco K."/>
            <person name="Daza R."/>
            <person name="De Haan G."/>
            <person name="DeGray S."/>
            <person name="DeMaso C."/>
            <person name="Dhargay N."/>
            <person name="Dooley K."/>
            <person name="Dooley E."/>
            <person name="Doricent M."/>
            <person name="Dorje P."/>
            <person name="Dorjee K."/>
            <person name="Dupes A."/>
            <person name="Elong R."/>
            <person name="Falk J."/>
            <person name="Farina A."/>
            <person name="Faro S."/>
            <person name="Ferguson D."/>
            <person name="Fisher S."/>
            <person name="Foley C.D."/>
            <person name="Franke A."/>
            <person name="Friedrich D."/>
            <person name="Gadbois L."/>
            <person name="Gearin G."/>
            <person name="Gearin C.R."/>
            <person name="Giannoukos G."/>
            <person name="Goode T."/>
            <person name="Graham J."/>
            <person name="Grandbois E."/>
            <person name="Grewal S."/>
            <person name="Gyaltsen K."/>
            <person name="Hafez N."/>
            <person name="Hagos B."/>
            <person name="Hall J."/>
            <person name="Henson C."/>
            <person name="Hollinger A."/>
            <person name="Honan T."/>
            <person name="Huard M.D."/>
            <person name="Hughes L."/>
            <person name="Hurhula B."/>
            <person name="Husby M.E."/>
            <person name="Kamat A."/>
            <person name="Kanga B."/>
            <person name="Kashin S."/>
            <person name="Khazanovich D."/>
            <person name="Kisner P."/>
            <person name="Lance K."/>
            <person name="Lara M."/>
            <person name="Lee W."/>
            <person name="Lennon N."/>
            <person name="Letendre F."/>
            <person name="LeVine R."/>
            <person name="Lipovsky A."/>
            <person name="Liu X."/>
            <person name="Liu J."/>
            <person name="Liu S."/>
            <person name="Lokyitsang T."/>
            <person name="Lokyitsang Y."/>
            <person name="Lubonja R."/>
            <person name="Lui A."/>
            <person name="MacDonald P."/>
            <person name="Magnisalis V."/>
            <person name="Maru K."/>
            <person name="Matthews C."/>
            <person name="McCusker W."/>
            <person name="McDonough S."/>
            <person name="Mehta T."/>
            <person name="Meldrim J."/>
            <person name="Meneus L."/>
            <person name="Mihai O."/>
            <person name="Mihalev A."/>
            <person name="Mihova T."/>
            <person name="Mittelman R."/>
            <person name="Mlenga V."/>
            <person name="Montmayeur A."/>
            <person name="Mulrain L."/>
            <person name="Navidi A."/>
            <person name="Naylor J."/>
            <person name="Negash T."/>
            <person name="Nguyen T."/>
            <person name="Nguyen N."/>
            <person name="Nicol R."/>
            <person name="Norbu C."/>
            <person name="Norbu N."/>
            <person name="Novod N."/>
            <person name="O'Neill B."/>
            <person name="Osman S."/>
            <person name="Markiewicz E."/>
            <person name="Oyono O.L."/>
            <person name="Patti C."/>
            <person name="Phunkhang P."/>
            <person name="Pierre F."/>
            <person name="Priest M."/>
            <person name="Raghuraman S."/>
            <person name="Rege F."/>
            <person name="Reyes R."/>
            <person name="Rise C."/>
            <person name="Rogov P."/>
            <person name="Ross K."/>
            <person name="Ryan E."/>
            <person name="Settipalli S."/>
            <person name="Shea T."/>
            <person name="Sherpa N."/>
            <person name="Shi L."/>
            <person name="Shih D."/>
            <person name="Sparrow T."/>
            <person name="Spaulding J."/>
            <person name="Stalker J."/>
            <person name="Stange-Thomann N."/>
            <person name="Stavropoulos S."/>
            <person name="Stone C."/>
            <person name="Strader C."/>
            <person name="Tesfaye S."/>
            <person name="Thomson T."/>
            <person name="Thoulutsang Y."/>
            <person name="Thoulutsang D."/>
            <person name="Topham K."/>
            <person name="Topping I."/>
            <person name="Tsamla T."/>
            <person name="Vassiliev H."/>
            <person name="Vo A."/>
            <person name="Wangchuk T."/>
            <person name="Wangdi T."/>
            <person name="Weiand M."/>
            <person name="Wilkinson J."/>
            <person name="Wilson A."/>
            <person name="Yadav S."/>
            <person name="Young G."/>
            <person name="Yu Q."/>
            <person name="Zembek L."/>
            <person name="Zhong D."/>
            <person name="Zimmer A."/>
            <person name="Zwirko Z."/>
            <person name="Jaffe D.B."/>
            <person name="Alvarez P."/>
            <person name="Brockman W."/>
            <person name="Butler J."/>
            <person name="Chin C."/>
            <person name="Gnerre S."/>
            <person name="Grabherr M."/>
            <person name="Kleber M."/>
            <person name="Mauceli E."/>
            <person name="MacCallum I."/>
        </authorList>
    </citation>
    <scope>NUCLEOTIDE SEQUENCE [LARGE SCALE GENOMIC DNA]</scope>
    <source>
        <strain evidence="2">white501</strain>
    </source>
</reference>
<protein>
    <submittedName>
        <fullName evidence="1">GD18274</fullName>
    </submittedName>
</protein>
<name>B4QTR9_DROSI</name>
<dbReference type="AlphaFoldDB" id="B4QTR9"/>
<dbReference type="EMBL" id="CM000364">
    <property type="protein sequence ID" value="EDX14273.1"/>
    <property type="molecule type" value="Genomic_DNA"/>
</dbReference>
<dbReference type="Proteomes" id="UP000000304">
    <property type="component" value="Chromosome 3R"/>
</dbReference>
<evidence type="ECO:0000313" key="2">
    <source>
        <dbReference type="Proteomes" id="UP000000304"/>
    </source>
</evidence>